<keyword evidence="3" id="KW-1185">Reference proteome</keyword>
<dbReference type="OrthoDB" id="7362327at2"/>
<dbReference type="RefSeq" id="WP_113875299.1">
    <property type="nucleotide sequence ID" value="NZ_QNRF01000008.1"/>
</dbReference>
<protein>
    <recommendedName>
        <fullName evidence="4">DUF3329 domain-containing protein</fullName>
    </recommendedName>
</protein>
<dbReference type="Proteomes" id="UP000252086">
    <property type="component" value="Unassembled WGS sequence"/>
</dbReference>
<evidence type="ECO:0000313" key="3">
    <source>
        <dbReference type="Proteomes" id="UP000252086"/>
    </source>
</evidence>
<dbReference type="AlphaFoldDB" id="A0A366CV74"/>
<sequence>MLSETDRQFFKPFWRRVVATLTCAVWASIEWLYDEPMWAGFAALLTIYCVWNFFYRFEEDDADEDNSPQ</sequence>
<name>A0A366CV74_9GAMM</name>
<organism evidence="2 3">
    <name type="scientific">Marinomonas aquiplantarum</name>
    <dbReference type="NCBI Taxonomy" id="491951"/>
    <lineage>
        <taxon>Bacteria</taxon>
        <taxon>Pseudomonadati</taxon>
        <taxon>Pseudomonadota</taxon>
        <taxon>Gammaproteobacteria</taxon>
        <taxon>Oceanospirillales</taxon>
        <taxon>Oceanospirillaceae</taxon>
        <taxon>Marinomonas</taxon>
    </lineage>
</organism>
<evidence type="ECO:0008006" key="4">
    <source>
        <dbReference type="Google" id="ProtNLM"/>
    </source>
</evidence>
<accession>A0A366CV74</accession>
<dbReference type="EMBL" id="QNRF01000008">
    <property type="protein sequence ID" value="RBO80214.1"/>
    <property type="molecule type" value="Genomic_DNA"/>
</dbReference>
<comment type="caution">
    <text evidence="2">The sequence shown here is derived from an EMBL/GenBank/DDBJ whole genome shotgun (WGS) entry which is preliminary data.</text>
</comment>
<keyword evidence="1" id="KW-0472">Membrane</keyword>
<keyword evidence="1" id="KW-0812">Transmembrane</keyword>
<evidence type="ECO:0000313" key="2">
    <source>
        <dbReference type="EMBL" id="RBO80214.1"/>
    </source>
</evidence>
<keyword evidence="1" id="KW-1133">Transmembrane helix</keyword>
<proteinExistence type="predicted"/>
<evidence type="ECO:0000256" key="1">
    <source>
        <dbReference type="SAM" id="Phobius"/>
    </source>
</evidence>
<reference evidence="2 3" key="1">
    <citation type="submission" date="2018-06" db="EMBL/GenBank/DDBJ databases">
        <title>Genomic Encyclopedia of Type Strains, Phase III (KMG-III): the genomes of soil and plant-associated and newly described type strains.</title>
        <authorList>
            <person name="Whitman W."/>
        </authorList>
    </citation>
    <scope>NUCLEOTIDE SEQUENCE [LARGE SCALE GENOMIC DNA]</scope>
    <source>
        <strain evidence="2 3">CECT 7732</strain>
    </source>
</reference>
<feature type="transmembrane region" description="Helical" evidence="1">
    <location>
        <begin position="37"/>
        <end position="55"/>
    </location>
</feature>
<gene>
    <name evidence="2" type="ORF">DFP76_10877</name>
</gene>
<feature type="transmembrane region" description="Helical" evidence="1">
    <location>
        <begin position="12"/>
        <end position="31"/>
    </location>
</feature>